<organism evidence="9 10">
    <name type="scientific">Rufibacter roseus</name>
    <dbReference type="NCBI Taxonomy" id="1567108"/>
    <lineage>
        <taxon>Bacteria</taxon>
        <taxon>Pseudomonadati</taxon>
        <taxon>Bacteroidota</taxon>
        <taxon>Cytophagia</taxon>
        <taxon>Cytophagales</taxon>
        <taxon>Hymenobacteraceae</taxon>
        <taxon>Rufibacter</taxon>
    </lineage>
</organism>
<protein>
    <submittedName>
        <fullName evidence="9">NTP transferase domain-containing protein</fullName>
    </submittedName>
</protein>
<evidence type="ECO:0000256" key="4">
    <source>
        <dbReference type="ARBA" id="ARBA00022741"/>
    </source>
</evidence>
<keyword evidence="4" id="KW-0547">Nucleotide-binding</keyword>
<keyword evidence="2 9" id="KW-0808">Transferase</keyword>
<feature type="domain" description="MobA-like NTP transferase" evidence="8">
    <location>
        <begin position="198"/>
        <end position="342"/>
    </location>
</feature>
<evidence type="ECO:0000313" key="9">
    <source>
        <dbReference type="EMBL" id="MFC6997943.1"/>
    </source>
</evidence>
<evidence type="ECO:0000256" key="5">
    <source>
        <dbReference type="ARBA" id="ARBA00022842"/>
    </source>
</evidence>
<dbReference type="Proteomes" id="UP001596405">
    <property type="component" value="Unassembled WGS sequence"/>
</dbReference>
<dbReference type="Pfam" id="PF12804">
    <property type="entry name" value="NTP_transf_3"/>
    <property type="match status" value="1"/>
</dbReference>
<comment type="caution">
    <text evidence="9">The sequence shown here is derived from an EMBL/GenBank/DDBJ whole genome shotgun (WGS) entry which is preliminary data.</text>
</comment>
<dbReference type="RefSeq" id="WP_082883185.1">
    <property type="nucleotide sequence ID" value="NZ_JBHSYQ010000004.1"/>
</dbReference>
<evidence type="ECO:0000256" key="7">
    <source>
        <dbReference type="ARBA" id="ARBA00023150"/>
    </source>
</evidence>
<evidence type="ECO:0000259" key="8">
    <source>
        <dbReference type="Pfam" id="PF12804"/>
    </source>
</evidence>
<evidence type="ECO:0000313" key="10">
    <source>
        <dbReference type="Proteomes" id="UP001596405"/>
    </source>
</evidence>
<dbReference type="InterPro" id="IPR029044">
    <property type="entry name" value="Nucleotide-diphossugar_trans"/>
</dbReference>
<dbReference type="PANTHER" id="PTHR19136:SF81">
    <property type="entry name" value="MOLYBDENUM COFACTOR GUANYLYLTRANSFERASE"/>
    <property type="match status" value="1"/>
</dbReference>
<dbReference type="EMBL" id="JBHSYQ010000004">
    <property type="protein sequence ID" value="MFC6997943.1"/>
    <property type="molecule type" value="Genomic_DNA"/>
</dbReference>
<sequence length="387" mass="43397">MTSKEHKKHTAIARPSYGNYSRQEWAILGTNCGAIKQFADTVISALAPEFACAYVDAQHAIHEEEATLPSRLASGAIAEYTDNINHHQFVINQPLNHFQFRQWFAGADAVLVNGNHHQAKAQVVVLDAAKKASLQKRLPQLTDVQLFLLAEGVEEVFDFVQEAISDWQQIPVFRLSETDKIVAFFQKQLAKATPVLNGLVLVGGKSLRMGHDKGAIAWHQKEQRYFMADLLQKFCSEVFISCRPEQQTDIDSAYHTLPDTFTDVGPYGAILSAFREKPDAAWLVAACDLPLMDHTTLEYLTQHRKVSATATTFVSPHDNFPEPLITIWEPKSYPQLLAFLAQGYTCPRKVLMNTPVQLLSPPRPEALLNVNTPEELEQVKQLLLQKP</sequence>
<keyword evidence="3" id="KW-0479">Metal-binding</keyword>
<keyword evidence="5" id="KW-0460">Magnesium</keyword>
<gene>
    <name evidence="9" type="ORF">ACFQHR_09910</name>
</gene>
<keyword evidence="6" id="KW-0342">GTP-binding</keyword>
<dbReference type="PANTHER" id="PTHR19136">
    <property type="entry name" value="MOLYBDENUM COFACTOR GUANYLYLTRANSFERASE"/>
    <property type="match status" value="1"/>
</dbReference>
<evidence type="ECO:0000256" key="2">
    <source>
        <dbReference type="ARBA" id="ARBA00022679"/>
    </source>
</evidence>
<evidence type="ECO:0000256" key="6">
    <source>
        <dbReference type="ARBA" id="ARBA00023134"/>
    </source>
</evidence>
<dbReference type="SUPFAM" id="SSF53448">
    <property type="entry name" value="Nucleotide-diphospho-sugar transferases"/>
    <property type="match status" value="1"/>
</dbReference>
<accession>A0ABW2DNM2</accession>
<dbReference type="InterPro" id="IPR013482">
    <property type="entry name" value="Molybde_CF_guanTrfase"/>
</dbReference>
<keyword evidence="10" id="KW-1185">Reference proteome</keyword>
<evidence type="ECO:0000256" key="1">
    <source>
        <dbReference type="ARBA" id="ARBA00022490"/>
    </source>
</evidence>
<keyword evidence="1" id="KW-0963">Cytoplasm</keyword>
<dbReference type="Gene3D" id="3.90.550.10">
    <property type="entry name" value="Spore Coat Polysaccharide Biosynthesis Protein SpsA, Chain A"/>
    <property type="match status" value="1"/>
</dbReference>
<keyword evidence="7" id="KW-0501">Molybdenum cofactor biosynthesis</keyword>
<reference evidence="10" key="1">
    <citation type="journal article" date="2019" name="Int. J. Syst. Evol. Microbiol.">
        <title>The Global Catalogue of Microorganisms (GCM) 10K type strain sequencing project: providing services to taxonomists for standard genome sequencing and annotation.</title>
        <authorList>
            <consortium name="The Broad Institute Genomics Platform"/>
            <consortium name="The Broad Institute Genome Sequencing Center for Infectious Disease"/>
            <person name="Wu L."/>
            <person name="Ma J."/>
        </authorList>
    </citation>
    <scope>NUCLEOTIDE SEQUENCE [LARGE SCALE GENOMIC DNA]</scope>
    <source>
        <strain evidence="10">CGMCC 4.7393</strain>
    </source>
</reference>
<dbReference type="InterPro" id="IPR025877">
    <property type="entry name" value="MobA-like_NTP_Trfase"/>
</dbReference>
<proteinExistence type="predicted"/>
<dbReference type="CDD" id="cd02503">
    <property type="entry name" value="MobA"/>
    <property type="match status" value="1"/>
</dbReference>
<dbReference type="GO" id="GO:0016740">
    <property type="term" value="F:transferase activity"/>
    <property type="evidence" value="ECO:0007669"/>
    <property type="project" value="UniProtKB-KW"/>
</dbReference>
<name>A0ABW2DNM2_9BACT</name>
<evidence type="ECO:0000256" key="3">
    <source>
        <dbReference type="ARBA" id="ARBA00022723"/>
    </source>
</evidence>